<dbReference type="Pfam" id="PF13302">
    <property type="entry name" value="Acetyltransf_3"/>
    <property type="match status" value="1"/>
</dbReference>
<reference evidence="2 3" key="1">
    <citation type="journal article" date="2016" name="Front. Microbiol.">
        <title>Comparative Genomics Analysis of Streptomyces Species Reveals Their Adaptation to the Marine Environment and Their Diversity at the Genomic Level.</title>
        <authorList>
            <person name="Tian X."/>
            <person name="Zhang Z."/>
            <person name="Yang T."/>
            <person name="Chen M."/>
            <person name="Li J."/>
            <person name="Chen F."/>
            <person name="Yang J."/>
            <person name="Li W."/>
            <person name="Zhang B."/>
            <person name="Zhang Z."/>
            <person name="Wu J."/>
            <person name="Zhang C."/>
            <person name="Long L."/>
            <person name="Xiao J."/>
        </authorList>
    </citation>
    <scope>NUCLEOTIDE SEQUENCE [LARGE SCALE GENOMIC DNA]</scope>
    <source>
        <strain evidence="2 3">SCSIO 02100</strain>
    </source>
</reference>
<evidence type="ECO:0000313" key="2">
    <source>
        <dbReference type="EMBL" id="OEV02744.1"/>
    </source>
</evidence>
<dbReference type="InterPro" id="IPR016181">
    <property type="entry name" value="Acyl_CoA_acyltransferase"/>
</dbReference>
<comment type="caution">
    <text evidence="2">The sequence shown here is derived from an EMBL/GenBank/DDBJ whole genome shotgun (WGS) entry which is preliminary data.</text>
</comment>
<dbReference type="PATRIC" id="fig|1075402.3.peg.1885"/>
<dbReference type="STRING" id="1075402.AN216_14875"/>
<keyword evidence="3" id="KW-1185">Reference proteome</keyword>
<dbReference type="GO" id="GO:0016747">
    <property type="term" value="F:acyltransferase activity, transferring groups other than amino-acyl groups"/>
    <property type="evidence" value="ECO:0007669"/>
    <property type="project" value="InterPro"/>
</dbReference>
<dbReference type="AlphaFoldDB" id="A0A1E7KFT4"/>
<dbReference type="RefSeq" id="WP_070197130.1">
    <property type="nucleotide sequence ID" value="NZ_LJGU01000127.1"/>
</dbReference>
<dbReference type="InterPro" id="IPR000182">
    <property type="entry name" value="GNAT_dom"/>
</dbReference>
<feature type="domain" description="N-acetyltransferase" evidence="1">
    <location>
        <begin position="38"/>
        <end position="177"/>
    </location>
</feature>
<dbReference type="PANTHER" id="PTHR39173:SF1">
    <property type="entry name" value="ACETYLTRANSFERASE"/>
    <property type="match status" value="1"/>
</dbReference>
<evidence type="ECO:0000259" key="1">
    <source>
        <dbReference type="PROSITE" id="PS51186"/>
    </source>
</evidence>
<protein>
    <submittedName>
        <fullName evidence="2">Acetyltransferase</fullName>
    </submittedName>
</protein>
<evidence type="ECO:0000313" key="3">
    <source>
        <dbReference type="Proteomes" id="UP000176101"/>
    </source>
</evidence>
<proteinExistence type="predicted"/>
<sequence>MPELTEPTTDVHASFLTAMGEFAAEGRGAATDRTSMGSALRAYGQRWHDPAVFARHVAELRAEARAPARDGFVRCTTLWYLEAANYLGRIAIRHELNDFLRDYGGHIGYDVRPAARRRGHATAMLRAALPRARYLGLGSVLVTCDTDNIASRRVIENCGGLLEDRRGAKLRYWIATD</sequence>
<dbReference type="Proteomes" id="UP000176101">
    <property type="component" value="Unassembled WGS sequence"/>
</dbReference>
<dbReference type="PROSITE" id="PS51186">
    <property type="entry name" value="GNAT"/>
    <property type="match status" value="1"/>
</dbReference>
<accession>A0A1E7KFT4</accession>
<dbReference type="EMBL" id="LJGU01000127">
    <property type="protein sequence ID" value="OEV02744.1"/>
    <property type="molecule type" value="Genomic_DNA"/>
</dbReference>
<gene>
    <name evidence="2" type="ORF">AN216_14875</name>
</gene>
<dbReference type="SUPFAM" id="SSF55729">
    <property type="entry name" value="Acyl-CoA N-acyltransferases (Nat)"/>
    <property type="match status" value="1"/>
</dbReference>
<dbReference type="Gene3D" id="3.40.630.30">
    <property type="match status" value="1"/>
</dbReference>
<dbReference type="PANTHER" id="PTHR39173">
    <property type="entry name" value="ACETYLTRANSFERASE"/>
    <property type="match status" value="1"/>
</dbReference>
<organism evidence="2 3">
    <name type="scientific">Streptomyces oceani</name>
    <dbReference type="NCBI Taxonomy" id="1075402"/>
    <lineage>
        <taxon>Bacteria</taxon>
        <taxon>Bacillati</taxon>
        <taxon>Actinomycetota</taxon>
        <taxon>Actinomycetes</taxon>
        <taxon>Kitasatosporales</taxon>
        <taxon>Streptomycetaceae</taxon>
        <taxon>Streptomyces</taxon>
    </lineage>
</organism>
<keyword evidence="2" id="KW-0808">Transferase</keyword>
<name>A0A1E7KFT4_9ACTN</name>